<proteinExistence type="predicted"/>
<dbReference type="SUPFAM" id="SSF53448">
    <property type="entry name" value="Nucleotide-diphospho-sugar transferases"/>
    <property type="match status" value="1"/>
</dbReference>
<evidence type="ECO:0000256" key="1">
    <source>
        <dbReference type="SAM" id="MobiDB-lite"/>
    </source>
</evidence>
<accession>A0A194VKK6</accession>
<dbReference type="InterPro" id="IPR045246">
    <property type="entry name" value="Piwi_ago-like"/>
</dbReference>
<dbReference type="PANTHER" id="PTHR22891">
    <property type="entry name" value="EUKARYOTIC TRANSLATION INITIATION FACTOR 2C"/>
    <property type="match status" value="1"/>
</dbReference>
<protein>
    <submittedName>
        <fullName evidence="3">Protein argonaute 5</fullName>
    </submittedName>
</protein>
<dbReference type="SUPFAM" id="SSF101690">
    <property type="entry name" value="PAZ domain"/>
    <property type="match status" value="2"/>
</dbReference>
<dbReference type="SMART" id="SM00950">
    <property type="entry name" value="Piwi"/>
    <property type="match status" value="1"/>
</dbReference>
<dbReference type="Pfam" id="PF16486">
    <property type="entry name" value="ArgoN"/>
    <property type="match status" value="1"/>
</dbReference>
<dbReference type="PROSITE" id="PS50822">
    <property type="entry name" value="PIWI"/>
    <property type="match status" value="1"/>
</dbReference>
<dbReference type="OrthoDB" id="10252740at2759"/>
<dbReference type="Proteomes" id="UP000078559">
    <property type="component" value="Unassembled WGS sequence"/>
</dbReference>
<dbReference type="Pfam" id="PF08699">
    <property type="entry name" value="ArgoL1"/>
    <property type="match status" value="1"/>
</dbReference>
<dbReference type="InterPro" id="IPR014811">
    <property type="entry name" value="ArgoL1"/>
</dbReference>
<dbReference type="InterPro" id="IPR032474">
    <property type="entry name" value="Argonaute_N"/>
</dbReference>
<name>A0A194VKK6_CYTMA</name>
<dbReference type="GO" id="GO:0003676">
    <property type="term" value="F:nucleic acid binding"/>
    <property type="evidence" value="ECO:0007669"/>
    <property type="project" value="InterPro"/>
</dbReference>
<feature type="compositionally biased region" description="Gly residues" evidence="1">
    <location>
        <begin position="40"/>
        <end position="52"/>
    </location>
</feature>
<dbReference type="Pfam" id="PF16488">
    <property type="entry name" value="ArgoL2"/>
    <property type="match status" value="1"/>
</dbReference>
<feature type="compositionally biased region" description="Low complexity" evidence="1">
    <location>
        <begin position="445"/>
        <end position="462"/>
    </location>
</feature>
<feature type="compositionally biased region" description="Basic and acidic residues" evidence="1">
    <location>
        <begin position="11"/>
        <end position="22"/>
    </location>
</feature>
<evidence type="ECO:0000313" key="4">
    <source>
        <dbReference type="Proteomes" id="UP000078559"/>
    </source>
</evidence>
<reference evidence="3" key="1">
    <citation type="submission" date="2014-12" db="EMBL/GenBank/DDBJ databases">
        <title>Genome Sequence of Valsa Canker Pathogens Uncovers a Specific Adaption of Colonization on Woody Bark.</title>
        <authorList>
            <person name="Yin Z."/>
            <person name="Liu H."/>
            <person name="Gao X."/>
            <person name="Li Z."/>
            <person name="Song N."/>
            <person name="Ke X."/>
            <person name="Dai Q."/>
            <person name="Wu Y."/>
            <person name="Sun Y."/>
            <person name="Xu J.-R."/>
            <person name="Kang Z.K."/>
            <person name="Wang L."/>
            <person name="Huang L."/>
        </authorList>
    </citation>
    <scope>NUCLEOTIDE SEQUENCE [LARGE SCALE GENOMIC DNA]</scope>
    <source>
        <strain evidence="3">03-8</strain>
    </source>
</reference>
<feature type="region of interest" description="Disordered" evidence="1">
    <location>
        <begin position="440"/>
        <end position="490"/>
    </location>
</feature>
<sequence length="1408" mass="155078">MADYGRGRGRGRGDGSRGRGDGGGRGGRGGVSRGGAFPPGRGGGPPQGGGRGGSDRGGYRGGGDRGGYRGGGDRGRGGGDRGGRGGGRPNPKPYTPPSGGIPVPDAQVKAVEDARQKARKSPNFALSALSLDGSKAMMPSRPGYGTEGAAITVYANYVQLIPKPDLTLYSYDISGIKPEVAGKKSAQVIRLMISEASELADYRNDMVTDFRSTLISRKKINMEGDEMTIVVTYRNEGEDEPNERATQYKVTVKYTKTLSVGDLLSYLTSMNPSVLYENKLDIIQALNIFLKHYAKSTNNLATIGASKTFSVSGNADSLDLGRGLTALRGFFTSVRAATNRVLVNVNVSHGAFYQEGKLTSLMEAFGMRYDDRGMRSLEKFLKRVRVRTTHLKEKKNKKGEVVHRVKAIAALAKKSDGRKLDHPPIVAQFGAGPKNVQFWWDDKGPSAAPASSVPGADPSQAAPKKKGKGKGGKGKAEAAGPQPVGSGAGRYVTVHDHFKNTYGIHTDDGYPVINVGTEQNPSYLPAEVCIVLPGQSAMAKLSGDQTRNMIRFAVRGPWLNAESIVNDGLRTGGLSSQTNPLLAQFGMSVGQSLITVPARVLIAPKVFYKNNKSPNVAFGSWNMGQVQFNKPGNLKTWSWISIQNEGRRPNYSMQELGAVVGRFYQALSKNGVTVQQQPLAGREVTMRFPSDPVLDDVFKAASAKMDLLLVILPGRDKTDNTELYSYIKTLGDTKYGIHTICVVGAKFASGRGEDQYFANVALKFNLKLGGNNQMVDPTHLSFINDDKTMIVGIDVTHPSPGSSDKAPSVAGMVSSIDKYLGQWPGILSVQKARQEMVADLQSMLKTHLGNWKTLGKHAHLPENILVYRDGVSEGQYQTVLDEEVPLLRRACAEAYPPDMTKKNLPRLSVIIVGKRHHTRFYPTKEGDMDRSGNCKPGTVVDRGVTEEGFWDFYLQSHAVLQGTGRPAHYVVVLDEVLRDHAKKLKKADPFAANELEKITQALCYSYSRATKAVSICTPAYHADILCERSRRYMADLFEGGSDEASTVAGTIHNKTVSMPTKRNLRRADEDILPDFLENSPFLPVWNHEEHKKPVRPKPAGPSCYFREPVVPDSQWKSVDVDWGQYAYALYATDVEYLCNAVMIFDSLEEYGSKADRLLLYADTLDISDETTREGRLLTQARDELSVNLQPVKVLHEKSADYSGPNWADSYTKLLAFNQTQYSRLIVMDSDSLLLDSPDELFFVPPATAVLPRAYWLTTPHMASHIMVLTPSTDAFRAVQRTIDRKAGYGFYDMEVMNEAFGRTCQVIPNEHYALLTGEFRQSHHTAFLESGSGHREHIWNPDVVLRETKMVHFSDYPLEKPWIATEEEIRDMKPDCLFHAELGKECRQQDIWLDLYKTFRNRRARICV</sequence>
<dbReference type="InterPro" id="IPR003165">
    <property type="entry name" value="Piwi"/>
</dbReference>
<feature type="region of interest" description="Disordered" evidence="1">
    <location>
        <begin position="1"/>
        <end position="104"/>
    </location>
</feature>
<keyword evidence="4" id="KW-1185">Reference proteome</keyword>
<dbReference type="InterPro" id="IPR036397">
    <property type="entry name" value="RNaseH_sf"/>
</dbReference>
<feature type="domain" description="Piwi" evidence="2">
    <location>
        <begin position="707"/>
        <end position="1034"/>
    </location>
</feature>
<feature type="compositionally biased region" description="Basic residues" evidence="1">
    <location>
        <begin position="463"/>
        <end position="473"/>
    </location>
</feature>
<gene>
    <name evidence="3" type="ORF">VM1G_11200</name>
</gene>
<dbReference type="SMR" id="A0A194VKK6"/>
<evidence type="ECO:0000313" key="3">
    <source>
        <dbReference type="EMBL" id="KUI64400.1"/>
    </source>
</evidence>
<dbReference type="EMBL" id="KN796136">
    <property type="protein sequence ID" value="KUI64400.1"/>
    <property type="molecule type" value="Genomic_DNA"/>
</dbReference>
<dbReference type="SUPFAM" id="SSF53098">
    <property type="entry name" value="Ribonuclease H-like"/>
    <property type="match status" value="1"/>
</dbReference>
<dbReference type="CDD" id="cd02846">
    <property type="entry name" value="PAZ_argonaute_like"/>
    <property type="match status" value="1"/>
</dbReference>
<dbReference type="Pfam" id="PF02171">
    <property type="entry name" value="Piwi"/>
    <property type="match status" value="1"/>
</dbReference>
<dbReference type="Gene3D" id="2.170.260.10">
    <property type="entry name" value="paz domain"/>
    <property type="match status" value="1"/>
</dbReference>
<dbReference type="Gene3D" id="3.30.420.10">
    <property type="entry name" value="Ribonuclease H-like superfamily/Ribonuclease H"/>
    <property type="match status" value="1"/>
</dbReference>
<dbReference type="Gene3D" id="3.90.550.10">
    <property type="entry name" value="Spore Coat Polysaccharide Biosynthesis Protein SpsA, Chain A"/>
    <property type="match status" value="1"/>
</dbReference>
<dbReference type="SMART" id="SM01163">
    <property type="entry name" value="DUF1785"/>
    <property type="match status" value="1"/>
</dbReference>
<organism evidence="3 4">
    <name type="scientific">Cytospora mali</name>
    <name type="common">Apple Valsa canker fungus</name>
    <name type="synonym">Valsa mali</name>
    <dbReference type="NCBI Taxonomy" id="578113"/>
    <lineage>
        <taxon>Eukaryota</taxon>
        <taxon>Fungi</taxon>
        <taxon>Dikarya</taxon>
        <taxon>Ascomycota</taxon>
        <taxon>Pezizomycotina</taxon>
        <taxon>Sordariomycetes</taxon>
        <taxon>Sordariomycetidae</taxon>
        <taxon>Diaporthales</taxon>
        <taxon>Cytosporaceae</taxon>
        <taxon>Cytospora</taxon>
    </lineage>
</organism>
<dbReference type="InterPro" id="IPR032472">
    <property type="entry name" value="ArgoL2"/>
</dbReference>
<feature type="compositionally biased region" description="Basic and acidic residues" evidence="1">
    <location>
        <begin position="53"/>
        <end position="83"/>
    </location>
</feature>
<dbReference type="CDD" id="cd04657">
    <property type="entry name" value="Piwi_ago-like"/>
    <property type="match status" value="1"/>
</dbReference>
<dbReference type="InterPro" id="IPR012337">
    <property type="entry name" value="RNaseH-like_sf"/>
</dbReference>
<feature type="compositionally biased region" description="Gly residues" evidence="1">
    <location>
        <begin position="23"/>
        <end position="33"/>
    </location>
</feature>
<evidence type="ECO:0000259" key="2">
    <source>
        <dbReference type="PROSITE" id="PS50822"/>
    </source>
</evidence>
<dbReference type="InterPro" id="IPR036085">
    <property type="entry name" value="PAZ_dom_sf"/>
</dbReference>
<dbReference type="Gene3D" id="3.40.50.2300">
    <property type="match status" value="1"/>
</dbReference>
<dbReference type="InterPro" id="IPR029044">
    <property type="entry name" value="Nucleotide-diphossugar_trans"/>
</dbReference>